<accession>A0A9D5D5G7</accession>
<evidence type="ECO:0000313" key="3">
    <source>
        <dbReference type="Proteomes" id="UP001085076"/>
    </source>
</evidence>
<dbReference type="AlphaFoldDB" id="A0A9D5D5G7"/>
<proteinExistence type="predicted"/>
<feature type="region of interest" description="Disordered" evidence="1">
    <location>
        <begin position="1"/>
        <end position="23"/>
    </location>
</feature>
<sequence>MLHRITAAGDPQGPAKGEHYLPDTKIEGDRSEIEKEDIEIVPHSLPISKAFLLMFFSELCDKTFCIQAHVLAVLFESLSR</sequence>
<dbReference type="Proteomes" id="UP001085076">
    <property type="component" value="Miscellaneous, Linkage group lg01"/>
</dbReference>
<reference evidence="2" key="2">
    <citation type="journal article" date="2022" name="Hortic Res">
        <title>The genome of Dioscorea zingiberensis sheds light on the biosynthesis, origin and evolution of the medicinally important diosgenin saponins.</title>
        <authorList>
            <person name="Li Y."/>
            <person name="Tan C."/>
            <person name="Li Z."/>
            <person name="Guo J."/>
            <person name="Li S."/>
            <person name="Chen X."/>
            <person name="Wang C."/>
            <person name="Dai X."/>
            <person name="Yang H."/>
            <person name="Song W."/>
            <person name="Hou L."/>
            <person name="Xu J."/>
            <person name="Tong Z."/>
            <person name="Xu A."/>
            <person name="Yuan X."/>
            <person name="Wang W."/>
            <person name="Yang Q."/>
            <person name="Chen L."/>
            <person name="Sun Z."/>
            <person name="Wang K."/>
            <person name="Pan B."/>
            <person name="Chen J."/>
            <person name="Bao Y."/>
            <person name="Liu F."/>
            <person name="Qi X."/>
            <person name="Gang D.R."/>
            <person name="Wen J."/>
            <person name="Li J."/>
        </authorList>
    </citation>
    <scope>NUCLEOTIDE SEQUENCE</scope>
    <source>
        <strain evidence="2">Dzin_1.0</strain>
    </source>
</reference>
<evidence type="ECO:0000313" key="2">
    <source>
        <dbReference type="EMBL" id="KAJ0984430.1"/>
    </source>
</evidence>
<evidence type="ECO:0000256" key="1">
    <source>
        <dbReference type="SAM" id="MobiDB-lite"/>
    </source>
</evidence>
<protein>
    <submittedName>
        <fullName evidence="2">Uncharacterized protein</fullName>
    </submittedName>
</protein>
<reference evidence="2" key="1">
    <citation type="submission" date="2021-03" db="EMBL/GenBank/DDBJ databases">
        <authorList>
            <person name="Li Z."/>
            <person name="Yang C."/>
        </authorList>
    </citation>
    <scope>NUCLEOTIDE SEQUENCE</scope>
    <source>
        <strain evidence="2">Dzin_1.0</strain>
        <tissue evidence="2">Leaf</tissue>
    </source>
</reference>
<gene>
    <name evidence="2" type="ORF">J5N97_002786</name>
</gene>
<dbReference type="EMBL" id="JAGGNH010000001">
    <property type="protein sequence ID" value="KAJ0984430.1"/>
    <property type="molecule type" value="Genomic_DNA"/>
</dbReference>
<keyword evidence="3" id="KW-1185">Reference proteome</keyword>
<comment type="caution">
    <text evidence="2">The sequence shown here is derived from an EMBL/GenBank/DDBJ whole genome shotgun (WGS) entry which is preliminary data.</text>
</comment>
<name>A0A9D5D5G7_9LILI</name>
<organism evidence="2 3">
    <name type="scientific">Dioscorea zingiberensis</name>
    <dbReference type="NCBI Taxonomy" id="325984"/>
    <lineage>
        <taxon>Eukaryota</taxon>
        <taxon>Viridiplantae</taxon>
        <taxon>Streptophyta</taxon>
        <taxon>Embryophyta</taxon>
        <taxon>Tracheophyta</taxon>
        <taxon>Spermatophyta</taxon>
        <taxon>Magnoliopsida</taxon>
        <taxon>Liliopsida</taxon>
        <taxon>Dioscoreales</taxon>
        <taxon>Dioscoreaceae</taxon>
        <taxon>Dioscorea</taxon>
    </lineage>
</organism>